<reference evidence="4 5" key="1">
    <citation type="submission" date="2014-03" db="EMBL/GenBank/DDBJ databases">
        <title>Draft genome of the hookworm Oesophagostomum dentatum.</title>
        <authorList>
            <person name="Mitreva M."/>
        </authorList>
    </citation>
    <scope>NUCLEOTIDE SEQUENCE [LARGE SCALE GENOMIC DNA]</scope>
    <source>
        <strain evidence="4 5">OD-Hann</strain>
    </source>
</reference>
<evidence type="ECO:0000256" key="2">
    <source>
        <dbReference type="SAM" id="MobiDB-lite"/>
    </source>
</evidence>
<protein>
    <recommendedName>
        <fullName evidence="3">Cuticlin N-terminal domain-containing protein</fullName>
    </recommendedName>
</protein>
<organism evidence="4 5">
    <name type="scientific">Oesophagostomum dentatum</name>
    <name type="common">Nodular worm</name>
    <dbReference type="NCBI Taxonomy" id="61180"/>
    <lineage>
        <taxon>Eukaryota</taxon>
        <taxon>Metazoa</taxon>
        <taxon>Ecdysozoa</taxon>
        <taxon>Nematoda</taxon>
        <taxon>Chromadorea</taxon>
        <taxon>Rhabditida</taxon>
        <taxon>Rhabditina</taxon>
        <taxon>Rhabditomorpha</taxon>
        <taxon>Strongyloidea</taxon>
        <taxon>Strongylidae</taxon>
        <taxon>Oesophagostomum</taxon>
    </lineage>
</organism>
<gene>
    <name evidence="4" type="ORF">OESDEN_10541</name>
</gene>
<dbReference type="PANTHER" id="PTHR22907:SF54">
    <property type="entry name" value="GH04558P"/>
    <property type="match status" value="1"/>
</dbReference>
<dbReference type="EMBL" id="KN553960">
    <property type="protein sequence ID" value="KHJ89630.1"/>
    <property type="molecule type" value="Genomic_DNA"/>
</dbReference>
<evidence type="ECO:0000313" key="5">
    <source>
        <dbReference type="Proteomes" id="UP000053660"/>
    </source>
</evidence>
<dbReference type="InterPro" id="IPR056953">
    <property type="entry name" value="CUT_N"/>
</dbReference>
<evidence type="ECO:0000256" key="1">
    <source>
        <dbReference type="ARBA" id="ARBA00022729"/>
    </source>
</evidence>
<feature type="region of interest" description="Disordered" evidence="2">
    <location>
        <begin position="62"/>
        <end position="93"/>
    </location>
</feature>
<dbReference type="PANTHER" id="PTHR22907">
    <property type="entry name" value="GH04558P"/>
    <property type="match status" value="1"/>
</dbReference>
<dbReference type="AlphaFoldDB" id="A0A0B1T2Q7"/>
<keyword evidence="1" id="KW-0732">Signal</keyword>
<dbReference type="Pfam" id="PF25057">
    <property type="entry name" value="CUT_N"/>
    <property type="match status" value="1"/>
</dbReference>
<accession>A0A0B1T2Q7</accession>
<sequence>MDNTKSSRFDNSVVGTPVISCERDRIRVEVATVRPFAGKIFVKGEYSNQNCVRSYINGVPVPGQGQQLTGGHSTSDKGSKSSVENAESKGNHF</sequence>
<evidence type="ECO:0000313" key="4">
    <source>
        <dbReference type="EMBL" id="KHJ89630.1"/>
    </source>
</evidence>
<keyword evidence="5" id="KW-1185">Reference proteome</keyword>
<feature type="compositionally biased region" description="Polar residues" evidence="2">
    <location>
        <begin position="64"/>
        <end position="73"/>
    </location>
</feature>
<dbReference type="Proteomes" id="UP000053660">
    <property type="component" value="Unassembled WGS sequence"/>
</dbReference>
<dbReference type="OrthoDB" id="5876795at2759"/>
<feature type="domain" description="Cuticlin N-terminal" evidence="3">
    <location>
        <begin position="15"/>
        <end position="56"/>
    </location>
</feature>
<dbReference type="InterPro" id="IPR051962">
    <property type="entry name" value="Cuticlin"/>
</dbReference>
<evidence type="ECO:0000259" key="3">
    <source>
        <dbReference type="Pfam" id="PF25057"/>
    </source>
</evidence>
<proteinExistence type="predicted"/>
<name>A0A0B1T2Q7_OESDE</name>